<dbReference type="PANTHER" id="PTHR43279:SF1">
    <property type="entry name" value="CATECHOL-2,3-DIOXYGENASE"/>
    <property type="match status" value="1"/>
</dbReference>
<gene>
    <name evidence="3" type="ORF">G4Y79_23765</name>
</gene>
<dbReference type="GO" id="GO:0046872">
    <property type="term" value="F:metal ion binding"/>
    <property type="evidence" value="ECO:0007669"/>
    <property type="project" value="UniProtKB-KW"/>
</dbReference>
<evidence type="ECO:0000259" key="2">
    <source>
        <dbReference type="PROSITE" id="PS51819"/>
    </source>
</evidence>
<protein>
    <submittedName>
        <fullName evidence="3">VOC family protein</fullName>
    </submittedName>
</protein>
<dbReference type="PANTHER" id="PTHR43279">
    <property type="entry name" value="CATECHOL-2,3-DIOXYGENASE"/>
    <property type="match status" value="1"/>
</dbReference>
<dbReference type="InterPro" id="IPR029068">
    <property type="entry name" value="Glyas_Bleomycin-R_OHBP_Dase"/>
</dbReference>
<accession>A0A7S8E981</accession>
<keyword evidence="4" id="KW-1185">Reference proteome</keyword>
<dbReference type="SUPFAM" id="SSF54593">
    <property type="entry name" value="Glyoxalase/Bleomycin resistance protein/Dihydroxybiphenyl dioxygenase"/>
    <property type="match status" value="2"/>
</dbReference>
<evidence type="ECO:0000313" key="4">
    <source>
        <dbReference type="Proteomes" id="UP000594468"/>
    </source>
</evidence>
<dbReference type="InterPro" id="IPR004360">
    <property type="entry name" value="Glyas_Fos-R_dOase_dom"/>
</dbReference>
<dbReference type="PROSITE" id="PS00934">
    <property type="entry name" value="GLYOXALASE_I_1"/>
    <property type="match status" value="1"/>
</dbReference>
<proteinExistence type="predicted"/>
<feature type="domain" description="VOC" evidence="2">
    <location>
        <begin position="21"/>
        <end position="136"/>
    </location>
</feature>
<reference evidence="3 4" key="1">
    <citation type="submission" date="2020-02" db="EMBL/GenBank/DDBJ databases">
        <authorList>
            <person name="Zheng R.K."/>
            <person name="Sun C.M."/>
        </authorList>
    </citation>
    <scope>NUCLEOTIDE SEQUENCE [LARGE SCALE GENOMIC DNA]</scope>
    <source>
        <strain evidence="4">rifampicinis</strain>
    </source>
</reference>
<dbReference type="InterPro" id="IPR018146">
    <property type="entry name" value="Glyoxalase_1_CS"/>
</dbReference>
<dbReference type="GO" id="GO:0004462">
    <property type="term" value="F:lactoylglutathione lyase activity"/>
    <property type="evidence" value="ECO:0007669"/>
    <property type="project" value="InterPro"/>
</dbReference>
<sequence length="302" mass="33758">MTVFDMKPSEITEQAIHPATRMGHVHYTVADLVRQISFYRDVLGFQVHWREGDSAGLGAGQEDLLRLTQREDARRYRGTTGLYHTAFLVPTRWDLAHLLRRIAETRTRIQGMSDHGTHHAIYLPDVEGNGIELAWDRPKDQWPKTFTEMLSANGGLHPDDVFSALTDRDDEWQGLDAATAVGHVHLHVADLPSTMHFYRDVLGFGLPMDFENAPRQFTDSAIFFAAGDYHHHIGTNVWQGIGAPQPPEDATGLRTFSVIVPDEAELARVRARIAENGLTGEETESGFLVYDPAHNGVLLTTA</sequence>
<feature type="domain" description="VOC" evidence="2">
    <location>
        <begin position="180"/>
        <end position="302"/>
    </location>
</feature>
<keyword evidence="1" id="KW-0479">Metal-binding</keyword>
<dbReference type="Pfam" id="PF00903">
    <property type="entry name" value="Glyoxalase"/>
    <property type="match status" value="2"/>
</dbReference>
<evidence type="ECO:0000313" key="3">
    <source>
        <dbReference type="EMBL" id="QPC82667.1"/>
    </source>
</evidence>
<dbReference type="KEGG" id="pmet:G4Y79_23765"/>
<dbReference type="AlphaFoldDB" id="A0A7S8E981"/>
<dbReference type="InterPro" id="IPR037523">
    <property type="entry name" value="VOC_core"/>
</dbReference>
<dbReference type="Proteomes" id="UP000594468">
    <property type="component" value="Chromosome"/>
</dbReference>
<dbReference type="Gene3D" id="3.10.180.10">
    <property type="entry name" value="2,3-Dihydroxybiphenyl 1,2-Dioxygenase, domain 1"/>
    <property type="match status" value="2"/>
</dbReference>
<name>A0A7S8E981_9CHLR</name>
<dbReference type="RefSeq" id="WP_195170736.1">
    <property type="nucleotide sequence ID" value="NZ_CP062983.1"/>
</dbReference>
<dbReference type="CDD" id="cd16359">
    <property type="entry name" value="VOC_BsCatE_like_C"/>
    <property type="match status" value="1"/>
</dbReference>
<dbReference type="PROSITE" id="PS51819">
    <property type="entry name" value="VOC"/>
    <property type="match status" value="2"/>
</dbReference>
<dbReference type="EMBL" id="CP062983">
    <property type="protein sequence ID" value="QPC82667.1"/>
    <property type="molecule type" value="Genomic_DNA"/>
</dbReference>
<organism evidence="3 4">
    <name type="scientific">Phototrophicus methaneseepsis</name>
    <dbReference type="NCBI Taxonomy" id="2710758"/>
    <lineage>
        <taxon>Bacteria</taxon>
        <taxon>Bacillati</taxon>
        <taxon>Chloroflexota</taxon>
        <taxon>Candidatus Thermofontia</taxon>
        <taxon>Phototrophicales</taxon>
        <taxon>Phototrophicaceae</taxon>
        <taxon>Phototrophicus</taxon>
    </lineage>
</organism>
<evidence type="ECO:0000256" key="1">
    <source>
        <dbReference type="ARBA" id="ARBA00022723"/>
    </source>
</evidence>